<evidence type="ECO:0000259" key="11">
    <source>
        <dbReference type="PROSITE" id="PS50165"/>
    </source>
</evidence>
<evidence type="ECO:0000256" key="2">
    <source>
        <dbReference type="ARBA" id="ARBA00022763"/>
    </source>
</evidence>
<proteinExistence type="inferred from homology"/>
<keyword evidence="3 7" id="KW-0228">DNA excision</keyword>
<evidence type="ECO:0000313" key="12">
    <source>
        <dbReference type="EMBL" id="SHE68066.1"/>
    </source>
</evidence>
<dbReference type="Gene3D" id="3.30.420.340">
    <property type="entry name" value="UvrC, RNAse H endonuclease domain"/>
    <property type="match status" value="1"/>
</dbReference>
<sequence length="637" mass="73213">MKEHELDRKDKELQPQESRSLPNDGADEQRLWVDLETIPHLPGVYLFKAPTGQVLYVGKARDLRKRVASYFRPEHTLPLKTKALVRRASDLDFVVTRTEKEALLLESSLIKRHRPRYNVILRDDKNYPALRLDPREPFPRLQIVRRFQKDGALYFGPYHSAHSLRETLKVLNRIFPLRQCKSKKLVPRKRPCLNHSLGRCLGACAGKVTEQEYGRVVDEVVLFLRGKTDRLQEKLRAGMREASEALDFERAALYRDRLRAVEEMLEAQVVVSDRLEDQDVVGLHFQEDSAEIVLLFVRHGAIVGQRGYSFRDPSEGPEELLGAFLQQFYADGRLIPREILVPMLPSGHEVLGEWLSDTAGRKVRLWAAQRGSRRALLDLAQRNAEERAKARSGEATDLSAVLEALQDLLRLPRLPHTIACVDISNMQGRHAVGSVVVFAGGHPRHGDYRRFRIRTKMEPDDPAMMAETVERLLEKEKPLAHRLDLLLLDGGKGQLNRILALLDEKGWKDRLPVAAFAKEREKDLGEEGRGLYEKVYLPERKNPLFLTRHPEVLHLLQRIRDEAHRYAVSGYHRRHHQELLSSELDRIPGVGPKRRQTLLQHFGDVEAIRRAGVEELARVPGLPRPLAEKVHAYFRQR</sequence>
<evidence type="ECO:0000313" key="13">
    <source>
        <dbReference type="Proteomes" id="UP000184076"/>
    </source>
</evidence>
<feature type="compositionally biased region" description="Basic and acidic residues" evidence="8">
    <location>
        <begin position="1"/>
        <end position="14"/>
    </location>
</feature>
<dbReference type="Proteomes" id="UP000184076">
    <property type="component" value="Unassembled WGS sequence"/>
</dbReference>
<feature type="domain" description="UVR" evidence="9">
    <location>
        <begin position="229"/>
        <end position="264"/>
    </location>
</feature>
<dbReference type="GO" id="GO:0009432">
    <property type="term" value="P:SOS response"/>
    <property type="evidence" value="ECO:0007669"/>
    <property type="project" value="UniProtKB-UniRule"/>
</dbReference>
<dbReference type="PROSITE" id="PS50151">
    <property type="entry name" value="UVR"/>
    <property type="match status" value="1"/>
</dbReference>
<dbReference type="InterPro" id="IPR001162">
    <property type="entry name" value="UvrC_RNase_H_dom"/>
</dbReference>
<dbReference type="GO" id="GO:0003677">
    <property type="term" value="F:DNA binding"/>
    <property type="evidence" value="ECO:0007669"/>
    <property type="project" value="UniProtKB-UniRule"/>
</dbReference>
<dbReference type="InterPro" id="IPR047296">
    <property type="entry name" value="GIY-YIG_UvrC_Cho"/>
</dbReference>
<dbReference type="Pfam" id="PF01541">
    <property type="entry name" value="GIY-YIG"/>
    <property type="match status" value="1"/>
</dbReference>
<keyword evidence="6 7" id="KW-0742">SOS response</keyword>
<dbReference type="GO" id="GO:0005737">
    <property type="term" value="C:cytoplasm"/>
    <property type="evidence" value="ECO:0007669"/>
    <property type="project" value="UniProtKB-SubCell"/>
</dbReference>
<dbReference type="PANTHER" id="PTHR30562:SF1">
    <property type="entry name" value="UVRABC SYSTEM PROTEIN C"/>
    <property type="match status" value="1"/>
</dbReference>
<dbReference type="InterPro" id="IPR004791">
    <property type="entry name" value="UvrC"/>
</dbReference>
<dbReference type="Gene3D" id="4.10.860.10">
    <property type="entry name" value="UVR domain"/>
    <property type="match status" value="1"/>
</dbReference>
<name>A0A1M4VGC1_9BACT</name>
<evidence type="ECO:0000256" key="3">
    <source>
        <dbReference type="ARBA" id="ARBA00022769"/>
    </source>
</evidence>
<dbReference type="InterPro" id="IPR050066">
    <property type="entry name" value="UvrABC_protein_C"/>
</dbReference>
<dbReference type="PANTHER" id="PTHR30562">
    <property type="entry name" value="UVRC/OXIDOREDUCTASE"/>
    <property type="match status" value="1"/>
</dbReference>
<feature type="domain" description="UvrC family homology region profile" evidence="11">
    <location>
        <begin position="280"/>
        <end position="502"/>
    </location>
</feature>
<dbReference type="Pfam" id="PF08459">
    <property type="entry name" value="UvrC_RNaseH_dom"/>
    <property type="match status" value="1"/>
</dbReference>
<dbReference type="AlphaFoldDB" id="A0A1M4VGC1"/>
<protein>
    <recommendedName>
        <fullName evidence="7">UvrABC system protein C</fullName>
        <shortName evidence="7">Protein UvrC</shortName>
    </recommendedName>
    <alternativeName>
        <fullName evidence="7">Excinuclease ABC subunit C</fullName>
    </alternativeName>
</protein>
<evidence type="ECO:0000256" key="1">
    <source>
        <dbReference type="ARBA" id="ARBA00022490"/>
    </source>
</evidence>
<dbReference type="Pfam" id="PF14520">
    <property type="entry name" value="HHH_5"/>
    <property type="match status" value="1"/>
</dbReference>
<dbReference type="InterPro" id="IPR038476">
    <property type="entry name" value="UvrC_RNase_H_dom_sf"/>
</dbReference>
<dbReference type="InterPro" id="IPR000305">
    <property type="entry name" value="GIY-YIG_endonuc"/>
</dbReference>
<dbReference type="GO" id="GO:0009380">
    <property type="term" value="C:excinuclease repair complex"/>
    <property type="evidence" value="ECO:0007669"/>
    <property type="project" value="InterPro"/>
</dbReference>
<evidence type="ECO:0000256" key="6">
    <source>
        <dbReference type="ARBA" id="ARBA00023236"/>
    </source>
</evidence>
<dbReference type="HAMAP" id="MF_00203">
    <property type="entry name" value="UvrC"/>
    <property type="match status" value="1"/>
</dbReference>
<dbReference type="Gene3D" id="1.10.150.20">
    <property type="entry name" value="5' to 3' exonuclease, C-terminal subdomain"/>
    <property type="match status" value="1"/>
</dbReference>
<evidence type="ECO:0000259" key="10">
    <source>
        <dbReference type="PROSITE" id="PS50164"/>
    </source>
</evidence>
<dbReference type="NCBIfam" id="NF001824">
    <property type="entry name" value="PRK00558.1-5"/>
    <property type="match status" value="1"/>
</dbReference>
<comment type="subunit">
    <text evidence="7">Interacts with UvrB in an incision complex.</text>
</comment>
<dbReference type="NCBIfam" id="TIGR00194">
    <property type="entry name" value="uvrC"/>
    <property type="match status" value="1"/>
</dbReference>
<comment type="subcellular location">
    <subcellularLocation>
        <location evidence="7">Cytoplasm</location>
    </subcellularLocation>
</comment>
<dbReference type="InterPro" id="IPR001943">
    <property type="entry name" value="UVR_dom"/>
</dbReference>
<dbReference type="GO" id="GO:0006289">
    <property type="term" value="P:nucleotide-excision repair"/>
    <property type="evidence" value="ECO:0007669"/>
    <property type="project" value="UniProtKB-UniRule"/>
</dbReference>
<dbReference type="InterPro" id="IPR035901">
    <property type="entry name" value="GIY-YIG_endonuc_sf"/>
</dbReference>
<dbReference type="Pfam" id="PF22920">
    <property type="entry name" value="UvrC_RNaseH"/>
    <property type="match status" value="1"/>
</dbReference>
<keyword evidence="1 7" id="KW-0963">Cytoplasm</keyword>
<accession>A0A1M4VGC1</accession>
<dbReference type="SMART" id="SM00278">
    <property type="entry name" value="HhH1"/>
    <property type="match status" value="2"/>
</dbReference>
<evidence type="ECO:0000256" key="5">
    <source>
        <dbReference type="ARBA" id="ARBA00023204"/>
    </source>
</evidence>
<feature type="domain" description="GIY-YIG" evidence="10">
    <location>
        <begin position="40"/>
        <end position="119"/>
    </location>
</feature>
<dbReference type="CDD" id="cd10434">
    <property type="entry name" value="GIY-YIG_UvrC_Cho"/>
    <property type="match status" value="1"/>
</dbReference>
<keyword evidence="4 7" id="KW-0267">Excision nuclease</keyword>
<comment type="similarity">
    <text evidence="7">Belongs to the UvrC family.</text>
</comment>
<evidence type="ECO:0000259" key="9">
    <source>
        <dbReference type="PROSITE" id="PS50151"/>
    </source>
</evidence>
<evidence type="ECO:0000256" key="8">
    <source>
        <dbReference type="SAM" id="MobiDB-lite"/>
    </source>
</evidence>
<dbReference type="InterPro" id="IPR003583">
    <property type="entry name" value="Hlx-hairpin-Hlx_DNA-bd_motif"/>
</dbReference>
<keyword evidence="5 7" id="KW-0234">DNA repair</keyword>
<dbReference type="STRING" id="1121391.SAMN02745206_00657"/>
<organism evidence="12 13">
    <name type="scientific">Desulfacinum infernum DSM 9756</name>
    <dbReference type="NCBI Taxonomy" id="1121391"/>
    <lineage>
        <taxon>Bacteria</taxon>
        <taxon>Pseudomonadati</taxon>
        <taxon>Thermodesulfobacteriota</taxon>
        <taxon>Syntrophobacteria</taxon>
        <taxon>Syntrophobacterales</taxon>
        <taxon>Syntrophobacteraceae</taxon>
        <taxon>Desulfacinum</taxon>
    </lineage>
</organism>
<dbReference type="InterPro" id="IPR036876">
    <property type="entry name" value="UVR_dom_sf"/>
</dbReference>
<keyword evidence="2 7" id="KW-0227">DNA damage</keyword>
<dbReference type="EMBL" id="FQVB01000006">
    <property type="protein sequence ID" value="SHE68066.1"/>
    <property type="molecule type" value="Genomic_DNA"/>
</dbReference>
<dbReference type="Gene3D" id="3.40.1440.10">
    <property type="entry name" value="GIY-YIG endonuclease"/>
    <property type="match status" value="1"/>
</dbReference>
<feature type="region of interest" description="Disordered" evidence="8">
    <location>
        <begin position="1"/>
        <end position="25"/>
    </location>
</feature>
<dbReference type="InterPro" id="IPR010994">
    <property type="entry name" value="RuvA_2-like"/>
</dbReference>
<dbReference type="PROSITE" id="PS50165">
    <property type="entry name" value="UVRC"/>
    <property type="match status" value="1"/>
</dbReference>
<dbReference type="OrthoDB" id="9804933at2"/>
<evidence type="ECO:0000256" key="7">
    <source>
        <dbReference type="HAMAP-Rule" id="MF_00203"/>
    </source>
</evidence>
<reference evidence="13" key="1">
    <citation type="submission" date="2016-11" db="EMBL/GenBank/DDBJ databases">
        <authorList>
            <person name="Varghese N."/>
            <person name="Submissions S."/>
        </authorList>
    </citation>
    <scope>NUCLEOTIDE SEQUENCE [LARGE SCALE GENOMIC DNA]</scope>
    <source>
        <strain evidence="13">DSM 9756</strain>
    </source>
</reference>
<dbReference type="SUPFAM" id="SSF47781">
    <property type="entry name" value="RuvA domain 2-like"/>
    <property type="match status" value="1"/>
</dbReference>
<dbReference type="SUPFAM" id="SSF46600">
    <property type="entry name" value="C-terminal UvrC-binding domain of UvrB"/>
    <property type="match status" value="1"/>
</dbReference>
<dbReference type="Pfam" id="PF02151">
    <property type="entry name" value="UVR"/>
    <property type="match status" value="1"/>
</dbReference>
<evidence type="ECO:0000256" key="4">
    <source>
        <dbReference type="ARBA" id="ARBA00022881"/>
    </source>
</evidence>
<dbReference type="PROSITE" id="PS50164">
    <property type="entry name" value="GIY_YIG"/>
    <property type="match status" value="1"/>
</dbReference>
<dbReference type="RefSeq" id="WP_084076076.1">
    <property type="nucleotide sequence ID" value="NZ_FQVB01000006.1"/>
</dbReference>
<gene>
    <name evidence="7" type="primary">uvrC</name>
    <name evidence="12" type="ORF">SAMN02745206_00657</name>
</gene>
<dbReference type="SUPFAM" id="SSF82771">
    <property type="entry name" value="GIY-YIG endonuclease"/>
    <property type="match status" value="1"/>
</dbReference>
<dbReference type="GO" id="GO:0009381">
    <property type="term" value="F:excinuclease ABC activity"/>
    <property type="evidence" value="ECO:0007669"/>
    <property type="project" value="UniProtKB-UniRule"/>
</dbReference>
<comment type="function">
    <text evidence="7">The UvrABC repair system catalyzes the recognition and processing of DNA lesions. UvrC both incises the 5' and 3' sides of the lesion. The N-terminal half is responsible for the 3' incision and the C-terminal half is responsible for the 5' incision.</text>
</comment>
<dbReference type="FunFam" id="3.40.1440.10:FF:000001">
    <property type="entry name" value="UvrABC system protein C"/>
    <property type="match status" value="1"/>
</dbReference>
<dbReference type="SMART" id="SM00465">
    <property type="entry name" value="GIYc"/>
    <property type="match status" value="1"/>
</dbReference>
<keyword evidence="13" id="KW-1185">Reference proteome</keyword>